<dbReference type="InterPro" id="IPR021336">
    <property type="entry name" value="DUF2949"/>
</dbReference>
<dbReference type="EMBL" id="WVIC01000025">
    <property type="protein sequence ID" value="NCJ07388.1"/>
    <property type="molecule type" value="Genomic_DNA"/>
</dbReference>
<evidence type="ECO:0000313" key="1">
    <source>
        <dbReference type="EMBL" id="NCJ07388.1"/>
    </source>
</evidence>
<reference evidence="1" key="1">
    <citation type="submission" date="2019-12" db="EMBL/GenBank/DDBJ databases">
        <title>High-Quality draft genome sequences of three cyanobacteria isolated from the limestone walls of the Old Cathedral of Coimbra.</title>
        <authorList>
            <person name="Tiago I."/>
            <person name="Soares F."/>
            <person name="Portugal A."/>
        </authorList>
    </citation>
    <scope>NUCLEOTIDE SEQUENCE [LARGE SCALE GENOMIC DNA]</scope>
    <source>
        <strain evidence="1">C</strain>
    </source>
</reference>
<dbReference type="Pfam" id="PF11165">
    <property type="entry name" value="DUF2949"/>
    <property type="match status" value="1"/>
</dbReference>
<proteinExistence type="predicted"/>
<organism evidence="1 2">
    <name type="scientific">Petrachloros mirabilis ULC683</name>
    <dbReference type="NCBI Taxonomy" id="2781853"/>
    <lineage>
        <taxon>Bacteria</taxon>
        <taxon>Bacillati</taxon>
        <taxon>Cyanobacteriota</taxon>
        <taxon>Cyanophyceae</taxon>
        <taxon>Synechococcales</taxon>
        <taxon>Petrachlorosaceae</taxon>
        <taxon>Petrachloros</taxon>
        <taxon>Petrachloros mirabilis</taxon>
    </lineage>
</organism>
<protein>
    <submittedName>
        <fullName evidence="1">DUF2949 domain-containing protein</fullName>
    </submittedName>
</protein>
<name>A0A8K2A0L8_9CYAN</name>
<gene>
    <name evidence="1" type="ORF">GS597_12895</name>
</gene>
<dbReference type="AlphaFoldDB" id="A0A8K2A0L8"/>
<comment type="caution">
    <text evidence="1">The sequence shown here is derived from an EMBL/GenBank/DDBJ whole genome shotgun (WGS) entry which is preliminary data.</text>
</comment>
<accession>A0A8K2A0L8</accession>
<keyword evidence="2" id="KW-1185">Reference proteome</keyword>
<sequence length="54" mass="6278">MQTELGVTDDILQVARRHHPRLMIDFCIALWHDGFISLNGLSQVFDWMGTQHLN</sequence>
<evidence type="ECO:0000313" key="2">
    <source>
        <dbReference type="Proteomes" id="UP000607397"/>
    </source>
</evidence>
<dbReference type="Proteomes" id="UP000607397">
    <property type="component" value="Unassembled WGS sequence"/>
</dbReference>